<evidence type="ECO:0008006" key="4">
    <source>
        <dbReference type="Google" id="ProtNLM"/>
    </source>
</evidence>
<dbReference type="PROSITE" id="PS51257">
    <property type="entry name" value="PROKAR_LIPOPROTEIN"/>
    <property type="match status" value="1"/>
</dbReference>
<reference evidence="2 3" key="1">
    <citation type="submission" date="2021-01" db="EMBL/GenBank/DDBJ databases">
        <title>Sequencing the genomes of 1000 actinobacteria strains.</title>
        <authorList>
            <person name="Klenk H.-P."/>
        </authorList>
    </citation>
    <scope>NUCLEOTIDE SEQUENCE [LARGE SCALE GENOMIC DNA]</scope>
    <source>
        <strain evidence="2 3">DSM 18662</strain>
    </source>
</reference>
<proteinExistence type="predicted"/>
<name>A0ABS2RFZ6_9ACTN</name>
<dbReference type="EMBL" id="JAFBCF010000001">
    <property type="protein sequence ID" value="MBM7797919.1"/>
    <property type="molecule type" value="Genomic_DNA"/>
</dbReference>
<keyword evidence="3" id="KW-1185">Reference proteome</keyword>
<feature type="compositionally biased region" description="Low complexity" evidence="1">
    <location>
        <begin position="22"/>
        <end position="49"/>
    </location>
</feature>
<accession>A0ABS2RFZ6</accession>
<evidence type="ECO:0000256" key="1">
    <source>
        <dbReference type="SAM" id="MobiDB-lite"/>
    </source>
</evidence>
<evidence type="ECO:0000313" key="3">
    <source>
        <dbReference type="Proteomes" id="UP000704762"/>
    </source>
</evidence>
<feature type="region of interest" description="Disordered" evidence="1">
    <location>
        <begin position="21"/>
        <end position="65"/>
    </location>
</feature>
<dbReference type="RefSeq" id="WP_204916544.1">
    <property type="nucleotide sequence ID" value="NZ_BAAAQP010000011.1"/>
</dbReference>
<evidence type="ECO:0000313" key="2">
    <source>
        <dbReference type="EMBL" id="MBM7797919.1"/>
    </source>
</evidence>
<dbReference type="Proteomes" id="UP000704762">
    <property type="component" value="Unassembled WGS sequence"/>
</dbReference>
<comment type="caution">
    <text evidence="2">The sequence shown here is derived from an EMBL/GenBank/DDBJ whole genome shotgun (WGS) entry which is preliminary data.</text>
</comment>
<organism evidence="2 3">
    <name type="scientific">Microlunatus panaciterrae</name>
    <dbReference type="NCBI Taxonomy" id="400768"/>
    <lineage>
        <taxon>Bacteria</taxon>
        <taxon>Bacillati</taxon>
        <taxon>Actinomycetota</taxon>
        <taxon>Actinomycetes</taxon>
        <taxon>Propionibacteriales</taxon>
        <taxon>Propionibacteriaceae</taxon>
        <taxon>Microlunatus</taxon>
    </lineage>
</organism>
<protein>
    <recommendedName>
        <fullName evidence="4">META domain-containing protein</fullName>
    </recommendedName>
</protein>
<sequence>MRNLVAVVVTVGCLLAVGCSGQGSAPKPSSPQQSGSVGPSSSTAAEPTPSRTPTPSPACPSGRYDLSSFKAKRDLPLPTGAAALRGSGDGLSLTFDSNRWTLAGKPDGSMQVRAGQMRGELTVSGTIEGTFVATGGGQADFRVSRSTGSAELSGPDFDYRLPMQQLALVVTPDGTARLACTGNRLTLDNEAITLQLSRDV</sequence>
<gene>
    <name evidence="2" type="ORF">JOE57_000840</name>
</gene>